<protein>
    <submittedName>
        <fullName evidence="1">WD repeat-containing protein 25</fullName>
    </submittedName>
</protein>
<dbReference type="InterPro" id="IPR015943">
    <property type="entry name" value="WD40/YVTN_repeat-like_dom_sf"/>
</dbReference>
<name>T2MBQ4_HYDVU</name>
<dbReference type="OrthoDB" id="256303at2759"/>
<dbReference type="PANTHER" id="PTHR44566">
    <property type="entry name" value="TRANSDUCIN/WD40 REPEAT-LIKE SUPERFAMILY PROTEIN"/>
    <property type="match status" value="1"/>
</dbReference>
<proteinExistence type="evidence at transcript level"/>
<dbReference type="SMART" id="SM00320">
    <property type="entry name" value="WD40"/>
    <property type="match status" value="6"/>
</dbReference>
<dbReference type="InterPro" id="IPR053053">
    <property type="entry name" value="WD_repeat_protein"/>
</dbReference>
<dbReference type="InterPro" id="IPR001680">
    <property type="entry name" value="WD40_rpt"/>
</dbReference>
<dbReference type="PANTHER" id="PTHR44566:SF1">
    <property type="entry name" value="WD REPEAT-CONTAINING PROTEIN 25"/>
    <property type="match status" value="1"/>
</dbReference>
<dbReference type="AlphaFoldDB" id="T2MBQ4"/>
<accession>T2MBQ4</accession>
<sequence length="361" mass="40925">MKRSVNVELVDVKPYVSKRSKESLKTSESKDEKEIYLPVTHFSGSVRIKNLLPEKYFTTKKVYEKPITSLKWNYKSVNIVLSSALDKFIVLLDKSDSQLLEKARFAIHDEGIKDAIWTHGMENIITASFDKTAKLIDAESGSVLKTYTHKDVVTKVMMHPTQSNVFLTGTSKIGVFAWDARQKESIKHFKATFGQIQDMTFISDNTTLITSSEVLKQNTFDKAIMAWDFASTALMPVQIYQEPFSCSYLKHHPSGEHFLAQSAANYIVIFDTQFPYKMNKCKRYGDHKCSGYRVGFDISRDGRIIYSGDTDGFLFCYDNYTSKLLKKIKCFNSPCVEVASHPVLPSTLVVGAWDGSISILQ</sequence>
<reference evidence="1" key="1">
    <citation type="journal article" date="2013" name="Genome Biol. Evol.">
        <title>Punctuated emergences of genetic and phenotypic innovations in eumetazoan, bilaterian, euteleostome, and hominidae ancestors.</title>
        <authorList>
            <person name="Wenger Y."/>
            <person name="Galliot B."/>
        </authorList>
    </citation>
    <scope>NUCLEOTIDE SEQUENCE</scope>
    <source>
        <tissue evidence="1">Whole animals</tissue>
    </source>
</reference>
<dbReference type="InterPro" id="IPR036322">
    <property type="entry name" value="WD40_repeat_dom_sf"/>
</dbReference>
<dbReference type="Gene3D" id="2.130.10.10">
    <property type="entry name" value="YVTN repeat-like/Quinoprotein amine dehydrogenase"/>
    <property type="match status" value="1"/>
</dbReference>
<dbReference type="EMBL" id="HAAD01003294">
    <property type="protein sequence ID" value="CDG69526.1"/>
    <property type="molecule type" value="mRNA"/>
</dbReference>
<evidence type="ECO:0000313" key="1">
    <source>
        <dbReference type="EMBL" id="CDG69526.1"/>
    </source>
</evidence>
<organism evidence="1">
    <name type="scientific">Hydra vulgaris</name>
    <name type="common">Hydra</name>
    <name type="synonym">Hydra attenuata</name>
    <dbReference type="NCBI Taxonomy" id="6087"/>
    <lineage>
        <taxon>Eukaryota</taxon>
        <taxon>Metazoa</taxon>
        <taxon>Cnidaria</taxon>
        <taxon>Hydrozoa</taxon>
        <taxon>Hydroidolina</taxon>
        <taxon>Anthoathecata</taxon>
        <taxon>Aplanulata</taxon>
        <taxon>Hydridae</taxon>
        <taxon>Hydra</taxon>
    </lineage>
</organism>
<dbReference type="KEGG" id="hmg:100197664"/>
<dbReference type="OMA" id="CPCIRAH"/>
<gene>
    <name evidence="1" type="primary">WDR25</name>
</gene>
<dbReference type="SUPFAM" id="SSF50978">
    <property type="entry name" value="WD40 repeat-like"/>
    <property type="match status" value="1"/>
</dbReference>